<reference evidence="1" key="1">
    <citation type="submission" date="2024-01" db="EMBL/GenBank/DDBJ databases">
        <title>First draft genome sequence data of TA4-1, the type strain of Gram-positive actinobacterium Streptomyces chiangmaiensis.</title>
        <authorList>
            <person name="Yasawong M."/>
            <person name="Nantapong N."/>
        </authorList>
    </citation>
    <scope>NUCLEOTIDE SEQUENCE</scope>
    <source>
        <strain evidence="1">TA4-1</strain>
    </source>
</reference>
<keyword evidence="2" id="KW-1185">Reference proteome</keyword>
<evidence type="ECO:0000313" key="2">
    <source>
        <dbReference type="Proteomes" id="UP001333996"/>
    </source>
</evidence>
<accession>A0ABU7FRJ4</accession>
<dbReference type="NCBIfam" id="NF040603">
    <property type="entry name" value="choice_anch_P"/>
    <property type="match status" value="1"/>
</dbReference>
<sequence length="209" mass="21156">MVAAATPTTLGDDVYLPSSDSARLRLQYFTGRAFGIAGHTGGPISVRIPAQPDTGPVRTAHVTSVRPGCSPSAQAPLLSAGTLCPTVTTTLAPGVIASVSRVREVRIGAAGLPVIQVRGSTATAMSRCATTRGTADVDLGIGGDRVAVPTAPNSTIRIPGGGRMVINEQRRTDGGDGIEVTGMRVSLPGNLAGIVLASARSAIHNCAPR</sequence>
<proteinExistence type="predicted"/>
<dbReference type="Proteomes" id="UP001333996">
    <property type="component" value="Unassembled WGS sequence"/>
</dbReference>
<evidence type="ECO:0000313" key="1">
    <source>
        <dbReference type="EMBL" id="MED7826707.1"/>
    </source>
</evidence>
<dbReference type="EMBL" id="JAYWVC010000174">
    <property type="protein sequence ID" value="MED7826707.1"/>
    <property type="molecule type" value="Genomic_DNA"/>
</dbReference>
<protein>
    <submittedName>
        <fullName evidence="1">Choice-of-anchor P family protein</fullName>
    </submittedName>
</protein>
<gene>
    <name evidence="1" type="ORF">VXC91_33380</name>
</gene>
<dbReference type="RefSeq" id="WP_329511100.1">
    <property type="nucleotide sequence ID" value="NZ_BAAAYZ010000093.1"/>
</dbReference>
<name>A0ABU7FRJ4_9ACTN</name>
<comment type="caution">
    <text evidence="1">The sequence shown here is derived from an EMBL/GenBank/DDBJ whole genome shotgun (WGS) entry which is preliminary data.</text>
</comment>
<organism evidence="1 2">
    <name type="scientific">Streptomyces chiangmaiensis</name>
    <dbReference type="NCBI Taxonomy" id="766497"/>
    <lineage>
        <taxon>Bacteria</taxon>
        <taxon>Bacillati</taxon>
        <taxon>Actinomycetota</taxon>
        <taxon>Actinomycetes</taxon>
        <taxon>Kitasatosporales</taxon>
        <taxon>Streptomycetaceae</taxon>
        <taxon>Streptomyces</taxon>
    </lineage>
</organism>